<keyword evidence="1" id="KW-1133">Transmembrane helix</keyword>
<dbReference type="Gene3D" id="1.10.287.70">
    <property type="match status" value="1"/>
</dbReference>
<dbReference type="EMBL" id="FPCA01000001">
    <property type="protein sequence ID" value="SFU43180.1"/>
    <property type="molecule type" value="Genomic_DNA"/>
</dbReference>
<dbReference type="AlphaFoldDB" id="A0A1I7G412"/>
<evidence type="ECO:0000313" key="4">
    <source>
        <dbReference type="Proteomes" id="UP000182491"/>
    </source>
</evidence>
<feature type="transmembrane region" description="Helical" evidence="1">
    <location>
        <begin position="5"/>
        <end position="24"/>
    </location>
</feature>
<feature type="transmembrane region" description="Helical" evidence="1">
    <location>
        <begin position="30"/>
        <end position="47"/>
    </location>
</feature>
<evidence type="ECO:0000256" key="1">
    <source>
        <dbReference type="SAM" id="Phobius"/>
    </source>
</evidence>
<feature type="transmembrane region" description="Helical" evidence="1">
    <location>
        <begin position="59"/>
        <end position="80"/>
    </location>
</feature>
<accession>A0A1I7G412</accession>
<feature type="domain" description="Potassium channel" evidence="2">
    <location>
        <begin position="83"/>
        <end position="156"/>
    </location>
</feature>
<keyword evidence="1" id="KW-0812">Transmembrane</keyword>
<evidence type="ECO:0000259" key="2">
    <source>
        <dbReference type="Pfam" id="PF07885"/>
    </source>
</evidence>
<sequence length="345" mass="38397">MNETILLVIGIILILSVSIDLVYTTFSPRGAGLISSTIATLIWRSIFWTSRYFNYKKILTVAGVIIVMSVLVGWVLLLWAGNVLIYLSDTEAVVNTTTKVPADLAQRVYFTGYTLSTLGNGDFAAGSDGWRIYSSFISFSGLIMITIGISYMVPVLSAVTARRAISIRIASIGHSPQEMLLNNWDGKDFKMLNLHFNNLAQPLAEQGQMHLAYPVLHFFHHTDKVAAILPNVAALDEAITLLLLFVPEDKRPSDQALIPLRQAITTFLGSLTALFLEPETVTEPSYDISKLQAAGIPIQKPDLYRISKLSQRRRTLQAMLLYDGWEWEEICAPILDSNMDLPEML</sequence>
<organism evidence="3 4">
    <name type="scientific">Pontibacter akesuensis</name>
    <dbReference type="NCBI Taxonomy" id="388950"/>
    <lineage>
        <taxon>Bacteria</taxon>
        <taxon>Pseudomonadati</taxon>
        <taxon>Bacteroidota</taxon>
        <taxon>Cytophagia</taxon>
        <taxon>Cytophagales</taxon>
        <taxon>Hymenobacteraceae</taxon>
        <taxon>Pontibacter</taxon>
    </lineage>
</organism>
<reference evidence="4" key="1">
    <citation type="submission" date="2016-10" db="EMBL/GenBank/DDBJ databases">
        <authorList>
            <person name="Varghese N."/>
        </authorList>
    </citation>
    <scope>NUCLEOTIDE SEQUENCE [LARGE SCALE GENOMIC DNA]</scope>
    <source>
        <strain evidence="4">DSM 18820</strain>
    </source>
</reference>
<feature type="transmembrane region" description="Helical" evidence="1">
    <location>
        <begin position="136"/>
        <end position="159"/>
    </location>
</feature>
<name>A0A1I7G412_9BACT</name>
<dbReference type="OrthoDB" id="3422146at2"/>
<keyword evidence="1" id="KW-0472">Membrane</keyword>
<gene>
    <name evidence="3" type="ORF">SAMN04487941_0700</name>
</gene>
<dbReference type="Proteomes" id="UP000182491">
    <property type="component" value="Unassembled WGS sequence"/>
</dbReference>
<evidence type="ECO:0000313" key="3">
    <source>
        <dbReference type="EMBL" id="SFU43180.1"/>
    </source>
</evidence>
<proteinExistence type="predicted"/>
<dbReference type="STRING" id="388950.GCA_001611675_03835"/>
<keyword evidence="4" id="KW-1185">Reference proteome</keyword>
<dbReference type="RefSeq" id="WP_068839660.1">
    <property type="nucleotide sequence ID" value="NZ_BMXC01000001.1"/>
</dbReference>
<dbReference type="SUPFAM" id="SSF81324">
    <property type="entry name" value="Voltage-gated potassium channels"/>
    <property type="match status" value="1"/>
</dbReference>
<dbReference type="Pfam" id="PF07885">
    <property type="entry name" value="Ion_trans_2"/>
    <property type="match status" value="1"/>
</dbReference>
<dbReference type="InterPro" id="IPR013099">
    <property type="entry name" value="K_chnl_dom"/>
</dbReference>
<protein>
    <recommendedName>
        <fullName evidence="2">Potassium channel domain-containing protein</fullName>
    </recommendedName>
</protein>